<organism evidence="1 2">
    <name type="scientific">Streptococcus sobrinus W1703</name>
    <dbReference type="NCBI Taxonomy" id="1227275"/>
    <lineage>
        <taxon>Bacteria</taxon>
        <taxon>Bacillati</taxon>
        <taxon>Bacillota</taxon>
        <taxon>Bacilli</taxon>
        <taxon>Lactobacillales</taxon>
        <taxon>Streptococcaceae</taxon>
        <taxon>Streptococcus</taxon>
    </lineage>
</organism>
<evidence type="ECO:0000313" key="2">
    <source>
        <dbReference type="Proteomes" id="UP000016617"/>
    </source>
</evidence>
<comment type="caution">
    <text evidence="1">The sequence shown here is derived from an EMBL/GenBank/DDBJ whole genome shotgun (WGS) entry which is preliminary data.</text>
</comment>
<dbReference type="HOGENOM" id="CLU_2977487_0_0_9"/>
<protein>
    <submittedName>
        <fullName evidence="1">Uncharacterized protein</fullName>
    </submittedName>
</protein>
<evidence type="ECO:0000313" key="1">
    <source>
        <dbReference type="EMBL" id="ERJ76234.1"/>
    </source>
</evidence>
<reference evidence="1 2" key="1">
    <citation type="submission" date="2013-06" db="EMBL/GenBank/DDBJ databases">
        <authorList>
            <person name="Weinstock G."/>
            <person name="Sodergren E."/>
            <person name="Lobos E.A."/>
            <person name="Fulton L."/>
            <person name="Fulton R."/>
            <person name="Courtney L."/>
            <person name="Fronick C."/>
            <person name="O'Laughlin M."/>
            <person name="Godfrey J."/>
            <person name="Wilson R.M."/>
            <person name="Miner T."/>
            <person name="Farmer C."/>
            <person name="Delehaunty K."/>
            <person name="Cordes M."/>
            <person name="Minx P."/>
            <person name="Tomlinson C."/>
            <person name="Chen J."/>
            <person name="Wollam A."/>
            <person name="Pepin K.H."/>
            <person name="Bhonagiri V."/>
            <person name="Zhang X."/>
            <person name="Warren W."/>
            <person name="Mitreva M."/>
            <person name="Mardis E.R."/>
            <person name="Wilson R.K."/>
        </authorList>
    </citation>
    <scope>NUCLEOTIDE SEQUENCE [LARGE SCALE GENOMIC DNA]</scope>
    <source>
        <strain evidence="1 2">W1703</strain>
    </source>
</reference>
<dbReference type="Proteomes" id="UP000016617">
    <property type="component" value="Unassembled WGS sequence"/>
</dbReference>
<gene>
    <name evidence="1" type="ORF">HMPREF1557_01128</name>
</gene>
<proteinExistence type="predicted"/>
<sequence length="58" mass="6684">MTTILDGMLPFYKSQAKVYNNKDTKSLSDSRENREGDVDAQRHLGAFIFFPRVVDVFN</sequence>
<accession>U2KGE2</accession>
<dbReference type="AlphaFoldDB" id="U2KGE2"/>
<dbReference type="EMBL" id="AWVA01000069">
    <property type="protein sequence ID" value="ERJ76234.1"/>
    <property type="molecule type" value="Genomic_DNA"/>
</dbReference>
<name>U2KGE2_9STRE</name>